<dbReference type="OrthoDB" id="5244480at2759"/>
<feature type="region of interest" description="Disordered" evidence="2">
    <location>
        <begin position="1"/>
        <end position="22"/>
    </location>
</feature>
<feature type="region of interest" description="Disordered" evidence="2">
    <location>
        <begin position="121"/>
        <end position="248"/>
    </location>
</feature>
<gene>
    <name evidence="3" type="ORF">ACRE_069720</name>
</gene>
<accession>A0A086SYW2</accession>
<protein>
    <submittedName>
        <fullName evidence="3">Uncharacterized protein</fullName>
    </submittedName>
</protein>
<dbReference type="HOGENOM" id="CLU_1119886_0_0_1"/>
<reference evidence="4" key="1">
    <citation type="journal article" date="2014" name="Genome Announc.">
        <title>Genome sequence and annotation of Acremonium chrysogenum, producer of the beta-lactam antibiotic cephalosporin C.</title>
        <authorList>
            <person name="Terfehr D."/>
            <person name="Dahlmann T.A."/>
            <person name="Specht T."/>
            <person name="Zadra I."/>
            <person name="Kuernsteiner H."/>
            <person name="Kueck U."/>
        </authorList>
    </citation>
    <scope>NUCLEOTIDE SEQUENCE [LARGE SCALE GENOMIC DNA]</scope>
    <source>
        <strain evidence="4">ATCC 11550 / CBS 779.69 / DSM 880 / IAM 14645 / JCM 23072 / IMI 49137</strain>
    </source>
</reference>
<dbReference type="STRING" id="857340.A0A086SYW2"/>
<evidence type="ECO:0000256" key="1">
    <source>
        <dbReference type="SAM" id="Coils"/>
    </source>
</evidence>
<organism evidence="3 4">
    <name type="scientific">Hapsidospora chrysogenum (strain ATCC 11550 / CBS 779.69 / DSM 880 / IAM 14645 / JCM 23072 / IMI 49137)</name>
    <name type="common">Acremonium chrysogenum</name>
    <dbReference type="NCBI Taxonomy" id="857340"/>
    <lineage>
        <taxon>Eukaryota</taxon>
        <taxon>Fungi</taxon>
        <taxon>Dikarya</taxon>
        <taxon>Ascomycota</taxon>
        <taxon>Pezizomycotina</taxon>
        <taxon>Sordariomycetes</taxon>
        <taxon>Hypocreomycetidae</taxon>
        <taxon>Hypocreales</taxon>
        <taxon>Bionectriaceae</taxon>
        <taxon>Hapsidospora</taxon>
    </lineage>
</organism>
<proteinExistence type="predicted"/>
<dbReference type="Proteomes" id="UP000029964">
    <property type="component" value="Unassembled WGS sequence"/>
</dbReference>
<evidence type="ECO:0000256" key="2">
    <source>
        <dbReference type="SAM" id="MobiDB-lite"/>
    </source>
</evidence>
<feature type="compositionally biased region" description="Basic and acidic residues" evidence="2">
    <location>
        <begin position="202"/>
        <end position="232"/>
    </location>
</feature>
<dbReference type="EMBL" id="JPKY01000098">
    <property type="protein sequence ID" value="KFH42294.1"/>
    <property type="molecule type" value="Genomic_DNA"/>
</dbReference>
<comment type="caution">
    <text evidence="3">The sequence shown here is derived from an EMBL/GenBank/DDBJ whole genome shotgun (WGS) entry which is preliminary data.</text>
</comment>
<evidence type="ECO:0000313" key="3">
    <source>
        <dbReference type="EMBL" id="KFH42294.1"/>
    </source>
</evidence>
<name>A0A086SYW2_HAPC1</name>
<keyword evidence="1" id="KW-0175">Coiled coil</keyword>
<feature type="coiled-coil region" evidence="1">
    <location>
        <begin position="90"/>
        <end position="117"/>
    </location>
</feature>
<feature type="compositionally biased region" description="Polar residues" evidence="2">
    <location>
        <begin position="185"/>
        <end position="195"/>
    </location>
</feature>
<dbReference type="AlphaFoldDB" id="A0A086SYW2"/>
<feature type="compositionally biased region" description="Polar residues" evidence="2">
    <location>
        <begin position="158"/>
        <end position="167"/>
    </location>
</feature>
<evidence type="ECO:0000313" key="4">
    <source>
        <dbReference type="Proteomes" id="UP000029964"/>
    </source>
</evidence>
<keyword evidence="4" id="KW-1185">Reference proteome</keyword>
<sequence>MSGPAVVARDPASGLPRNSSIDSSISAISSKAPLKNGPQEAGKGVTDVASLIEKAGSPEALIQNLLKDKQSQSQQNSQLWRLVDKQRAMILGLNKDLERALQDKEKYRMKLKDMMANPAVSKAAGVEAGRKDSQTLSGPGLPKIDVDSRAAVGPESPTFDSDSQKQSPIDGILAPYPVTPPSDHFTGQASATTDSPPAMPKAQEHAYGKYDHEADEKASEQAQKEKQNEQLKRYSLQHIAAAVPRPTS</sequence>